<dbReference type="InterPro" id="IPR000073">
    <property type="entry name" value="AB_hydrolase_1"/>
</dbReference>
<dbReference type="Gene3D" id="3.40.50.1820">
    <property type="entry name" value="alpha/beta hydrolase"/>
    <property type="match status" value="1"/>
</dbReference>
<organism evidence="2 3">
    <name type="scientific">Novosphingobium flavum</name>
    <dbReference type="NCBI Taxonomy" id="1778672"/>
    <lineage>
        <taxon>Bacteria</taxon>
        <taxon>Pseudomonadati</taxon>
        <taxon>Pseudomonadota</taxon>
        <taxon>Alphaproteobacteria</taxon>
        <taxon>Sphingomonadales</taxon>
        <taxon>Sphingomonadaceae</taxon>
        <taxon>Novosphingobium</taxon>
    </lineage>
</organism>
<reference evidence="2 3" key="1">
    <citation type="submission" date="2020-08" db="EMBL/GenBank/DDBJ databases">
        <title>The genome sequence of type strain Novosphingobium flavum NBRC 111647.</title>
        <authorList>
            <person name="Liu Y."/>
        </authorList>
    </citation>
    <scope>NUCLEOTIDE SEQUENCE [LARGE SCALE GENOMIC DNA]</scope>
    <source>
        <strain evidence="2 3">NBRC 111647</strain>
    </source>
</reference>
<comment type="caution">
    <text evidence="2">The sequence shown here is derived from an EMBL/GenBank/DDBJ whole genome shotgun (WGS) entry which is preliminary data.</text>
</comment>
<dbReference type="PANTHER" id="PTHR43433:SF4">
    <property type="entry name" value="NON-HEME CHLOROPEROXIDASE-RELATED"/>
    <property type="match status" value="1"/>
</dbReference>
<keyword evidence="3" id="KW-1185">Reference proteome</keyword>
<evidence type="ECO:0000313" key="2">
    <source>
        <dbReference type="EMBL" id="MBC2666995.1"/>
    </source>
</evidence>
<accession>A0A7X1FU23</accession>
<dbReference type="GO" id="GO:0016787">
    <property type="term" value="F:hydrolase activity"/>
    <property type="evidence" value="ECO:0007669"/>
    <property type="project" value="UniProtKB-KW"/>
</dbReference>
<gene>
    <name evidence="2" type="ORF">H7F51_15870</name>
</gene>
<sequence length="247" mass="26631">MDTKNDSPAPPVTLLVLPGLMCDSRAFPGICENFAGAVVLDGFYGTARTIYEMASQVLGEVPGKLAVLGHSMGARVALELIRMAPERVARLALVDTGIHPVSVTEVTKRHALRDLGRAEGIERLVDAWLPPMIGRSHRADRALRAALYEMACSARQAGFERQIEALIARPDATTVLGGITCPTFVIVGSEDEWSPVAQHREIAERIDGAELRVVEGAGHMLPTEAPSLFHEAIREWLGWNPAAPADA</sequence>
<proteinExistence type="predicted"/>
<dbReference type="InterPro" id="IPR029058">
    <property type="entry name" value="AB_hydrolase_fold"/>
</dbReference>
<evidence type="ECO:0000313" key="3">
    <source>
        <dbReference type="Proteomes" id="UP000566813"/>
    </source>
</evidence>
<name>A0A7X1FU23_9SPHN</name>
<dbReference type="AlphaFoldDB" id="A0A7X1FU23"/>
<dbReference type="PRINTS" id="PR00111">
    <property type="entry name" value="ABHYDROLASE"/>
</dbReference>
<dbReference type="InterPro" id="IPR050471">
    <property type="entry name" value="AB_hydrolase"/>
</dbReference>
<dbReference type="EMBL" id="JACLAW010000013">
    <property type="protein sequence ID" value="MBC2666995.1"/>
    <property type="molecule type" value="Genomic_DNA"/>
</dbReference>
<dbReference type="PANTHER" id="PTHR43433">
    <property type="entry name" value="HYDROLASE, ALPHA/BETA FOLD FAMILY PROTEIN"/>
    <property type="match status" value="1"/>
</dbReference>
<evidence type="ECO:0000259" key="1">
    <source>
        <dbReference type="Pfam" id="PF12697"/>
    </source>
</evidence>
<dbReference type="Proteomes" id="UP000566813">
    <property type="component" value="Unassembled WGS sequence"/>
</dbReference>
<feature type="domain" description="AB hydrolase-1" evidence="1">
    <location>
        <begin position="55"/>
        <end position="229"/>
    </location>
</feature>
<dbReference type="Pfam" id="PF12697">
    <property type="entry name" value="Abhydrolase_6"/>
    <property type="match status" value="1"/>
</dbReference>
<protein>
    <submittedName>
        <fullName evidence="2">Alpha/beta hydrolase</fullName>
    </submittedName>
</protein>
<keyword evidence="2" id="KW-0378">Hydrolase</keyword>
<dbReference type="SUPFAM" id="SSF53474">
    <property type="entry name" value="alpha/beta-Hydrolases"/>
    <property type="match status" value="1"/>
</dbReference>